<evidence type="ECO:0000256" key="2">
    <source>
        <dbReference type="ARBA" id="ARBA00022844"/>
    </source>
</evidence>
<evidence type="ECO:0000313" key="5">
    <source>
        <dbReference type="EMBL" id="DAE14935.1"/>
    </source>
</evidence>
<dbReference type="InterPro" id="IPR024455">
    <property type="entry name" value="Phage_capsid"/>
</dbReference>
<evidence type="ECO:0000256" key="1">
    <source>
        <dbReference type="ARBA" id="ARBA00004328"/>
    </source>
</evidence>
<dbReference type="EMBL" id="BK015597">
    <property type="protein sequence ID" value="DAE14935.1"/>
    <property type="molecule type" value="Genomic_DNA"/>
</dbReference>
<dbReference type="GO" id="GO:0044423">
    <property type="term" value="C:virion component"/>
    <property type="evidence" value="ECO:0007669"/>
    <property type="project" value="UniProtKB-KW"/>
</dbReference>
<dbReference type="Pfam" id="PF05065">
    <property type="entry name" value="Phage_capsid"/>
    <property type="match status" value="1"/>
</dbReference>
<keyword evidence="3" id="KW-0175">Coiled coil</keyword>
<reference evidence="5" key="1">
    <citation type="journal article" date="2021" name="Proc. Natl. Acad. Sci. U.S.A.">
        <title>A Catalog of Tens of Thousands of Viruses from Human Metagenomes Reveals Hidden Associations with Chronic Diseases.</title>
        <authorList>
            <person name="Tisza M.J."/>
            <person name="Buck C.B."/>
        </authorList>
    </citation>
    <scope>NUCLEOTIDE SEQUENCE</scope>
    <source>
        <strain evidence="5">Ctf8W5</strain>
    </source>
</reference>
<feature type="domain" description="Phage capsid-like C-terminal" evidence="4">
    <location>
        <begin position="98"/>
        <end position="379"/>
    </location>
</feature>
<accession>A0A8S5Q6I0</accession>
<name>A0A8S5Q6I0_9CAUD</name>
<sequence length="398" mass="43930">MNKKLLELLDSINEKKALAISLANEGKIEEAKAAKAELQAMQDKFDILKDMEDDTPAPAPKNAKPVKTVHNETAEAKFANAARHCFKNVMTEGTPADGGYTVPVDISTKIEKLREASFNLGQLVRNVSVTTDSGERTLRSKKKKKGFFKVGEMGKYQATDQPEYFRQKFKVEKYGGYLPVSLELLQDSDDNINSEIIDWLADESRVTRNRIVLEAINKGKTADGDDTPTYTEFAGIDDITRALNVTLGSAYKRTSKIITNDNGFQALCELKDGNGRPMLNPNPAEPAKMQLAVGPLVVPVEVVPNDDLDDVTVEGKQYSPFFIGDFYEGVVLYDRKQFSIKSSDVASVTGLSAFESDCLLFKGSERLDVKPRDTDAYVLGYLAIETKTPTKKKITATA</sequence>
<feature type="coiled-coil region" evidence="3">
    <location>
        <begin position="24"/>
        <end position="51"/>
    </location>
</feature>
<evidence type="ECO:0000259" key="4">
    <source>
        <dbReference type="Pfam" id="PF05065"/>
    </source>
</evidence>
<dbReference type="Gene3D" id="3.30.2320.10">
    <property type="entry name" value="hypothetical protein PF0899 domain"/>
    <property type="match status" value="1"/>
</dbReference>
<proteinExistence type="predicted"/>
<dbReference type="NCBIfam" id="TIGR01554">
    <property type="entry name" value="major_cap_HK97"/>
    <property type="match status" value="1"/>
</dbReference>
<protein>
    <submittedName>
        <fullName evidence="5">Major capsid protein</fullName>
    </submittedName>
</protein>
<keyword evidence="2" id="KW-0946">Virion</keyword>
<evidence type="ECO:0000256" key="3">
    <source>
        <dbReference type="SAM" id="Coils"/>
    </source>
</evidence>
<organism evidence="5">
    <name type="scientific">Siphoviridae sp. ctf8W5</name>
    <dbReference type="NCBI Taxonomy" id="2825595"/>
    <lineage>
        <taxon>Viruses</taxon>
        <taxon>Duplodnaviria</taxon>
        <taxon>Heunggongvirae</taxon>
        <taxon>Uroviricota</taxon>
        <taxon>Caudoviricetes</taxon>
    </lineage>
</organism>
<dbReference type="Gene3D" id="3.30.2400.10">
    <property type="entry name" value="Major capsid protein gp5"/>
    <property type="match status" value="1"/>
</dbReference>
<dbReference type="InterPro" id="IPR054612">
    <property type="entry name" value="Phage_capsid-like_C"/>
</dbReference>
<comment type="subcellular location">
    <subcellularLocation>
        <location evidence="1">Virion</location>
    </subcellularLocation>
</comment>
<dbReference type="SUPFAM" id="SSF56563">
    <property type="entry name" value="Major capsid protein gp5"/>
    <property type="match status" value="1"/>
</dbReference>